<evidence type="ECO:0000313" key="4">
    <source>
        <dbReference type="Proteomes" id="UP000272942"/>
    </source>
</evidence>
<protein>
    <submittedName>
        <fullName evidence="5">RUN domain-containing protein</fullName>
    </submittedName>
</protein>
<dbReference type="WBParaSite" id="ECPE_0001793201-mRNA-1">
    <property type="protein sequence ID" value="ECPE_0001793201-mRNA-1"/>
    <property type="gene ID" value="ECPE_0001793201"/>
</dbReference>
<evidence type="ECO:0000313" key="3">
    <source>
        <dbReference type="EMBL" id="VDP95232.1"/>
    </source>
</evidence>
<dbReference type="SUPFAM" id="SSF140741">
    <property type="entry name" value="RUN domain-like"/>
    <property type="match status" value="1"/>
</dbReference>
<organism evidence="5">
    <name type="scientific">Echinostoma caproni</name>
    <dbReference type="NCBI Taxonomy" id="27848"/>
    <lineage>
        <taxon>Eukaryota</taxon>
        <taxon>Metazoa</taxon>
        <taxon>Spiralia</taxon>
        <taxon>Lophotrochozoa</taxon>
        <taxon>Platyhelminthes</taxon>
        <taxon>Trematoda</taxon>
        <taxon>Digenea</taxon>
        <taxon>Plagiorchiida</taxon>
        <taxon>Echinostomata</taxon>
        <taxon>Echinostomatoidea</taxon>
        <taxon>Echinostomatidae</taxon>
        <taxon>Echinostoma</taxon>
    </lineage>
</organism>
<evidence type="ECO:0000259" key="2">
    <source>
        <dbReference type="Pfam" id="PF02759"/>
    </source>
</evidence>
<name>A0A183BFA2_9TREM</name>
<dbReference type="Pfam" id="PF02759">
    <property type="entry name" value="RUN"/>
    <property type="match status" value="1"/>
</dbReference>
<keyword evidence="4" id="KW-1185">Reference proteome</keyword>
<dbReference type="EMBL" id="UZAN01072515">
    <property type="protein sequence ID" value="VDP95232.1"/>
    <property type="molecule type" value="Genomic_DNA"/>
</dbReference>
<accession>A0A183BFA2</accession>
<dbReference type="OrthoDB" id="79871at2759"/>
<proteinExistence type="predicted"/>
<evidence type="ECO:0000313" key="5">
    <source>
        <dbReference type="WBParaSite" id="ECPE_0001793201-mRNA-1"/>
    </source>
</evidence>
<dbReference type="Proteomes" id="UP000272942">
    <property type="component" value="Unassembled WGS sequence"/>
</dbReference>
<feature type="domain" description="RUN" evidence="2">
    <location>
        <begin position="55"/>
        <end position="166"/>
    </location>
</feature>
<sequence length="202" mass="22046">MDVERANLLAIARALIRDVIKMTNEEKRIVFGASQNSDGNSEKTGTHAELLIQMLLTVIEHCLCHGLRKEFPSLDALPNQSETASSLEVFRNSASALRRAKDQVIQTANNILAAPRSMPNPWPVVLHMEQCHPVSEKLSTKVQSLSEVRTGLGKTRVWIRYALMHKISKASAPSRIPSPGWGSCRELSSHGQNSGGGGVAAM</sequence>
<feature type="region of interest" description="Disordered" evidence="1">
    <location>
        <begin position="171"/>
        <end position="202"/>
    </location>
</feature>
<gene>
    <name evidence="3" type="ORF">ECPE_LOCUS17887</name>
</gene>
<dbReference type="InterPro" id="IPR037213">
    <property type="entry name" value="Run_dom_sf"/>
</dbReference>
<evidence type="ECO:0000256" key="1">
    <source>
        <dbReference type="SAM" id="MobiDB-lite"/>
    </source>
</evidence>
<feature type="compositionally biased region" description="Gly residues" evidence="1">
    <location>
        <begin position="193"/>
        <end position="202"/>
    </location>
</feature>
<dbReference type="Gene3D" id="1.20.58.900">
    <property type="match status" value="1"/>
</dbReference>
<dbReference type="AlphaFoldDB" id="A0A183BFA2"/>
<dbReference type="InterPro" id="IPR004012">
    <property type="entry name" value="Run_dom"/>
</dbReference>
<reference evidence="3 4" key="2">
    <citation type="submission" date="2018-11" db="EMBL/GenBank/DDBJ databases">
        <authorList>
            <consortium name="Pathogen Informatics"/>
        </authorList>
    </citation>
    <scope>NUCLEOTIDE SEQUENCE [LARGE SCALE GENOMIC DNA]</scope>
    <source>
        <strain evidence="3 4">Egypt</strain>
    </source>
</reference>
<reference evidence="5" key="1">
    <citation type="submission" date="2016-06" db="UniProtKB">
        <authorList>
            <consortium name="WormBaseParasite"/>
        </authorList>
    </citation>
    <scope>IDENTIFICATION</scope>
</reference>